<comment type="caution">
    <text evidence="3">The sequence shown here is derived from an EMBL/GenBank/DDBJ whole genome shotgun (WGS) entry which is preliminary data.</text>
</comment>
<feature type="transmembrane region" description="Helical" evidence="2">
    <location>
        <begin position="210"/>
        <end position="227"/>
    </location>
</feature>
<feature type="region of interest" description="Disordered" evidence="1">
    <location>
        <begin position="351"/>
        <end position="401"/>
    </location>
</feature>
<dbReference type="RefSeq" id="WP_285346443.1">
    <property type="nucleotide sequence ID" value="NZ_JASITI010000081.1"/>
</dbReference>
<feature type="transmembrane region" description="Helical" evidence="2">
    <location>
        <begin position="171"/>
        <end position="190"/>
    </location>
</feature>
<reference evidence="3 4" key="1">
    <citation type="submission" date="2023-05" db="EMBL/GenBank/DDBJ databases">
        <title>Sequencing and Assembly of Streptomyces sp. NP73.</title>
        <authorList>
            <person name="Konwar A.N."/>
            <person name="Saikia K."/>
            <person name="Thakur D."/>
        </authorList>
    </citation>
    <scope>NUCLEOTIDE SEQUENCE [LARGE SCALE GENOMIC DNA]</scope>
    <source>
        <strain evidence="3 4">NP73</strain>
    </source>
</reference>
<evidence type="ECO:0008006" key="5">
    <source>
        <dbReference type="Google" id="ProtNLM"/>
    </source>
</evidence>
<accession>A0ABT7H7D3</accession>
<keyword evidence="2" id="KW-0812">Transmembrane</keyword>
<evidence type="ECO:0000256" key="1">
    <source>
        <dbReference type="SAM" id="MobiDB-lite"/>
    </source>
</evidence>
<feature type="compositionally biased region" description="Basic and acidic residues" evidence="1">
    <location>
        <begin position="362"/>
        <end position="385"/>
    </location>
</feature>
<evidence type="ECO:0000256" key="2">
    <source>
        <dbReference type="SAM" id="Phobius"/>
    </source>
</evidence>
<evidence type="ECO:0000313" key="3">
    <source>
        <dbReference type="EMBL" id="MDK9500970.1"/>
    </source>
</evidence>
<name>A0ABT7H7D3_9ACTN</name>
<organism evidence="3 4">
    <name type="scientific">Streptomyces katrae</name>
    <dbReference type="NCBI Taxonomy" id="68223"/>
    <lineage>
        <taxon>Bacteria</taxon>
        <taxon>Bacillati</taxon>
        <taxon>Actinomycetota</taxon>
        <taxon>Actinomycetes</taxon>
        <taxon>Kitasatosporales</taxon>
        <taxon>Streptomycetaceae</taxon>
        <taxon>Streptomyces</taxon>
    </lineage>
</organism>
<evidence type="ECO:0000313" key="4">
    <source>
        <dbReference type="Proteomes" id="UP001223390"/>
    </source>
</evidence>
<keyword evidence="2" id="KW-1133">Transmembrane helix</keyword>
<protein>
    <recommendedName>
        <fullName evidence="5">Integral membrane protein</fullName>
    </recommendedName>
</protein>
<feature type="transmembrane region" description="Helical" evidence="2">
    <location>
        <begin position="65"/>
        <end position="83"/>
    </location>
</feature>
<feature type="compositionally biased region" description="Low complexity" evidence="1">
    <location>
        <begin position="389"/>
        <end position="399"/>
    </location>
</feature>
<keyword evidence="2" id="KW-0472">Membrane</keyword>
<feature type="transmembrane region" description="Helical" evidence="2">
    <location>
        <begin position="116"/>
        <end position="134"/>
    </location>
</feature>
<dbReference type="Proteomes" id="UP001223390">
    <property type="component" value="Unassembled WGS sequence"/>
</dbReference>
<proteinExistence type="predicted"/>
<feature type="transmembrane region" description="Helical" evidence="2">
    <location>
        <begin position="36"/>
        <end position="59"/>
    </location>
</feature>
<sequence>MIAYAKHLPAGVVPASDVRTWGVEESERFRKARTPVVFAPAAGSWFLAVLVTVSLVLVLRDGGPAAAVGTAWRFYPAAVLLVALPLWYRFLPGAAAAAAALLLAESAAALSRGPGAVLVCLAAAWALAGALLRLRSRRAQERLALAAAGPARFPLPDRLPSGQERRGNTRIIVGALLCLAAAAILVDGLVEDLGTGPGDLPYDAVGQQRVALVLLVLGSTLLGRGWAADLATRRLYEDDQPALVVGVRISPSGHFWLLPGADDTAGRPLLCYRPADRDTVKGARLLAAGTEGLPRGGQHDVDARAEPFEALLHGVPREGAEVVLEYAVHQDYGSGISCHVTGAPLLPRRRHGLGPWSPARVSYRETTRGRREQEEARRREADRAKTAKRAAASGTAGTTAAGGCGGGGGGGSCGGDGCGGGGCGGCGCG</sequence>
<dbReference type="EMBL" id="JASITI010000081">
    <property type="protein sequence ID" value="MDK9500970.1"/>
    <property type="molecule type" value="Genomic_DNA"/>
</dbReference>
<keyword evidence="4" id="KW-1185">Reference proteome</keyword>
<gene>
    <name evidence="3" type="ORF">QEZ40_007173</name>
</gene>